<reference evidence="2" key="1">
    <citation type="journal article" date="2014" name="Nat. Chem. Biol.">
        <title>Biosynthesis of polybrominated aromatic organic compounds by marine bacteria.</title>
        <authorList>
            <person name="Agarwal V."/>
            <person name="El Gamal A.A."/>
            <person name="Yamanaka K."/>
            <person name="Poth D."/>
            <person name="Kersten R.D."/>
            <person name="Schorn M."/>
            <person name="Allen E.E."/>
            <person name="Moore B.S."/>
        </authorList>
    </citation>
    <scope>NUCLEOTIDE SEQUENCE [LARGE SCALE GENOMIC DNA]</scope>
    <source>
        <strain evidence="2">2ta16</strain>
    </source>
</reference>
<dbReference type="Proteomes" id="UP000017820">
    <property type="component" value="Unassembled WGS sequence"/>
</dbReference>
<sequence>MYFLILFIRLENFRGPVFTGLSEESKVEFQSLVKSRNERPLTAALGSEGSISLIVGNQALTTVKIDFQCGYAQSNFAKASVSDNSLDVIIKAGSGDDGFEDMETANPGSVPSGGHPLYVTWEVTEK</sequence>
<name>V4HW43_PSEL2</name>
<organism evidence="1 2">
    <name type="scientific">Pseudoalteromonas luteoviolacea (strain 2ta16)</name>
    <dbReference type="NCBI Taxonomy" id="1353533"/>
    <lineage>
        <taxon>Bacteria</taxon>
        <taxon>Pseudomonadati</taxon>
        <taxon>Pseudomonadota</taxon>
        <taxon>Gammaproteobacteria</taxon>
        <taxon>Alteromonadales</taxon>
        <taxon>Pseudoalteromonadaceae</taxon>
        <taxon>Pseudoalteromonas</taxon>
    </lineage>
</organism>
<protein>
    <submittedName>
        <fullName evidence="1">Uncharacterized protein</fullName>
    </submittedName>
</protein>
<dbReference type="PATRIC" id="fig|1353533.3.peg.594"/>
<gene>
    <name evidence="1" type="ORF">PL2TA16_04591</name>
</gene>
<proteinExistence type="predicted"/>
<dbReference type="EMBL" id="AUSV01000008">
    <property type="protein sequence ID" value="ESP95035.1"/>
    <property type="molecule type" value="Genomic_DNA"/>
</dbReference>
<evidence type="ECO:0000313" key="2">
    <source>
        <dbReference type="Proteomes" id="UP000017820"/>
    </source>
</evidence>
<evidence type="ECO:0000313" key="1">
    <source>
        <dbReference type="EMBL" id="ESP95035.1"/>
    </source>
</evidence>
<accession>V4HW43</accession>
<dbReference type="AlphaFoldDB" id="V4HW43"/>
<comment type="caution">
    <text evidence="1">The sequence shown here is derived from an EMBL/GenBank/DDBJ whole genome shotgun (WGS) entry which is preliminary data.</text>
</comment>